<sequence>MNMFLFQPFVLSKPGRQWIFGGDLSRVEGRNVRQYWTLLFSDLLLFAKVSRDRVLFIIEDPLPLAHISEMLFNVRKKATEFRIIVQPGGTTAKSPTVHCGPELTRTPRKNANKRCVVLRAPTTELKAVWQNLLQRQTFHVNAGMDGSAFSSPLESPDAPITSSVATLQSAESLSIRRQNPQCINQSGTTETQKQIDEIIEHKCKQLGKCGGSSKGNAIHLEQWMKGQLGKGQSQTPEEEPEHEVWTEEMLRKRTEELQLTDNRNSPRNIESRCEELVLSDQSPSKSTSPESQVTVRSSPIAAESVPVCKQCHKTCLTSSNSTNTNIHNSNNNIDHSKCSLNGSPQNLRNSSNTVNLHETAPNEEDILCDDFGRLMLMGLSAANPAVSLVRLDPFSPVPKISVVPPTPDTRSEFRYSESVSSKRSMSLINNNEPVKEFDNSPDDSPQDEEQPYHSLSSSNPTLRRFGTVSSLERLGSEEADEVNDVNATSSESGDEEMGIDNQAFNHSMIRGWTARAGAFVSEKMAFFEKLGEDYRTGTGFFERYLKTAEIKGENGEDEDCENSGATSGEEIWGTPTSGEMEDPLSSSNYDGRRSPNGDSVSSDNGDETELMMDELLMTPPITSANLRGLLPRRTLEPLMEEDSDTCTSSSSTPTEQTPSPKQGNGTGDVADTCLTAAEVLEKATIPEPSSTPAVASPAKSTTPRILRSDSYRHIIDAEDDNADFFNRFKSNAKIINVERIPRSRSVKLFQIFYVKKNERKIHETFPEGNHLIKLFNREGMVTDEVPTSYSQKPLSPRKPKDKQMDGRFWRQLSRRRGNKK</sequence>
<proteinExistence type="predicted"/>
<evidence type="ECO:0000256" key="1">
    <source>
        <dbReference type="SAM" id="MobiDB-lite"/>
    </source>
</evidence>
<dbReference type="PANTHER" id="PTHR46848">
    <property type="entry name" value="REGULATOR OF G-PROTEIN SIGNALING 3"/>
    <property type="match status" value="1"/>
</dbReference>
<dbReference type="Gene3D" id="2.30.29.30">
    <property type="entry name" value="Pleckstrin-homology domain (PH domain)/Phosphotyrosine-binding domain (PTB)"/>
    <property type="match status" value="1"/>
</dbReference>
<accession>A0A8K0GAR4</accession>
<feature type="compositionally biased region" description="Acidic residues" evidence="1">
    <location>
        <begin position="439"/>
        <end position="449"/>
    </location>
</feature>
<feature type="compositionally biased region" description="Low complexity" evidence="1">
    <location>
        <begin position="645"/>
        <end position="660"/>
    </location>
</feature>
<feature type="region of interest" description="Disordered" evidence="1">
    <location>
        <begin position="552"/>
        <end position="606"/>
    </location>
</feature>
<protein>
    <submittedName>
        <fullName evidence="2">Uncharacterized protein</fullName>
    </submittedName>
</protein>
<feature type="compositionally biased region" description="Polar residues" evidence="1">
    <location>
        <begin position="417"/>
        <end position="432"/>
    </location>
</feature>
<evidence type="ECO:0000313" key="2">
    <source>
        <dbReference type="EMBL" id="KAF2894987.1"/>
    </source>
</evidence>
<dbReference type="AlphaFoldDB" id="A0A8K0GAR4"/>
<name>A0A8K0GAR4_IGNLU</name>
<dbReference type="Proteomes" id="UP000801492">
    <property type="component" value="Unassembled WGS sequence"/>
</dbReference>
<dbReference type="PANTHER" id="PTHR46848:SF1">
    <property type="entry name" value="REGULATOR OF G-PROTEIN SIGNALING 3"/>
    <property type="match status" value="1"/>
</dbReference>
<feature type="region of interest" description="Disordered" evidence="1">
    <location>
        <begin position="785"/>
        <end position="820"/>
    </location>
</feature>
<comment type="caution">
    <text evidence="2">The sequence shown here is derived from an EMBL/GenBank/DDBJ whole genome shotgun (WGS) entry which is preliminary data.</text>
</comment>
<dbReference type="EMBL" id="VTPC01006388">
    <property type="protein sequence ID" value="KAF2894987.1"/>
    <property type="molecule type" value="Genomic_DNA"/>
</dbReference>
<reference evidence="2" key="1">
    <citation type="submission" date="2019-08" db="EMBL/GenBank/DDBJ databases">
        <title>The genome of the North American firefly Photinus pyralis.</title>
        <authorList>
            <consortium name="Photinus pyralis genome working group"/>
            <person name="Fallon T.R."/>
            <person name="Sander Lower S.E."/>
            <person name="Weng J.-K."/>
        </authorList>
    </citation>
    <scope>NUCLEOTIDE SEQUENCE</scope>
    <source>
        <strain evidence="2">TRF0915ILg1</strain>
        <tissue evidence="2">Whole body</tissue>
    </source>
</reference>
<dbReference type="SUPFAM" id="SSF50729">
    <property type="entry name" value="PH domain-like"/>
    <property type="match status" value="1"/>
</dbReference>
<feature type="region of interest" description="Disordered" evidence="1">
    <location>
        <begin position="276"/>
        <end position="299"/>
    </location>
</feature>
<keyword evidence="3" id="KW-1185">Reference proteome</keyword>
<gene>
    <name evidence="2" type="ORF">ILUMI_11187</name>
</gene>
<feature type="region of interest" description="Disordered" evidence="1">
    <location>
        <begin position="639"/>
        <end position="669"/>
    </location>
</feature>
<feature type="region of interest" description="Disordered" evidence="1">
    <location>
        <begin position="396"/>
        <end position="498"/>
    </location>
</feature>
<dbReference type="GO" id="GO:0005886">
    <property type="term" value="C:plasma membrane"/>
    <property type="evidence" value="ECO:0007669"/>
    <property type="project" value="TreeGrafter"/>
</dbReference>
<dbReference type="InterPro" id="IPR011993">
    <property type="entry name" value="PH-like_dom_sf"/>
</dbReference>
<dbReference type="OrthoDB" id="410721at2759"/>
<dbReference type="GO" id="GO:0005634">
    <property type="term" value="C:nucleus"/>
    <property type="evidence" value="ECO:0007669"/>
    <property type="project" value="TreeGrafter"/>
</dbReference>
<feature type="compositionally biased region" description="Polar residues" evidence="1">
    <location>
        <begin position="279"/>
        <end position="297"/>
    </location>
</feature>
<evidence type="ECO:0000313" key="3">
    <source>
        <dbReference type="Proteomes" id="UP000801492"/>
    </source>
</evidence>
<organism evidence="2 3">
    <name type="scientific">Ignelater luminosus</name>
    <name type="common">Cucubano</name>
    <name type="synonym">Pyrophorus luminosus</name>
    <dbReference type="NCBI Taxonomy" id="2038154"/>
    <lineage>
        <taxon>Eukaryota</taxon>
        <taxon>Metazoa</taxon>
        <taxon>Ecdysozoa</taxon>
        <taxon>Arthropoda</taxon>
        <taxon>Hexapoda</taxon>
        <taxon>Insecta</taxon>
        <taxon>Pterygota</taxon>
        <taxon>Neoptera</taxon>
        <taxon>Endopterygota</taxon>
        <taxon>Coleoptera</taxon>
        <taxon>Polyphaga</taxon>
        <taxon>Elateriformia</taxon>
        <taxon>Elateroidea</taxon>
        <taxon>Elateridae</taxon>
        <taxon>Agrypninae</taxon>
        <taxon>Pyrophorini</taxon>
        <taxon>Ignelater</taxon>
    </lineage>
</organism>